<name>A0A410QFP8_9FIRM</name>
<dbReference type="AlphaFoldDB" id="A0A410QFP8"/>
<dbReference type="RefSeq" id="WP_128753119.1">
    <property type="nucleotide sequence ID" value="NZ_CP035282.1"/>
</dbReference>
<proteinExistence type="predicted"/>
<keyword evidence="2" id="KW-1185">Reference proteome</keyword>
<reference evidence="2" key="1">
    <citation type="submission" date="2019-01" db="EMBL/GenBank/DDBJ databases">
        <title>Draft genomes of a novel of Sporanaerobacter strains.</title>
        <authorList>
            <person name="Ma S."/>
        </authorList>
    </citation>
    <scope>NUCLEOTIDE SEQUENCE [LARGE SCALE GENOMIC DNA]</scope>
    <source>
        <strain evidence="2">NJN-17</strain>
    </source>
</reference>
<dbReference type="KEGG" id="spoa:EQM13_15300"/>
<gene>
    <name evidence="1" type="ORF">EQM13_15300</name>
</gene>
<accession>A0A410QFP8</accession>
<dbReference type="EMBL" id="CP035282">
    <property type="protein sequence ID" value="QAT62837.1"/>
    <property type="molecule type" value="Genomic_DNA"/>
</dbReference>
<protein>
    <submittedName>
        <fullName evidence="1">Uncharacterized protein</fullName>
    </submittedName>
</protein>
<evidence type="ECO:0000313" key="1">
    <source>
        <dbReference type="EMBL" id="QAT62837.1"/>
    </source>
</evidence>
<evidence type="ECO:0000313" key="2">
    <source>
        <dbReference type="Proteomes" id="UP000287969"/>
    </source>
</evidence>
<dbReference type="Proteomes" id="UP000287969">
    <property type="component" value="Chromosome"/>
</dbReference>
<sequence length="79" mass="9264">MKVRITKKCSSLIEEYNLDRTKIIKQLDECSLEEGNLIIGYNEGFHYTLFVKKSKDNIVLYHIEKAIKFVSMDNSDLFT</sequence>
<organism evidence="1 2">
    <name type="scientific">Acidilutibacter cellobiosedens</name>
    <dbReference type="NCBI Taxonomy" id="2507161"/>
    <lineage>
        <taxon>Bacteria</taxon>
        <taxon>Bacillati</taxon>
        <taxon>Bacillota</taxon>
        <taxon>Tissierellia</taxon>
        <taxon>Tissierellales</taxon>
        <taxon>Acidilutibacteraceae</taxon>
        <taxon>Acidilutibacter</taxon>
    </lineage>
</organism>